<keyword evidence="7" id="KW-1015">Disulfide bond</keyword>
<evidence type="ECO:0000256" key="1">
    <source>
        <dbReference type="ARBA" id="ARBA00001973"/>
    </source>
</evidence>
<evidence type="ECO:0000256" key="3">
    <source>
        <dbReference type="ARBA" id="ARBA00022723"/>
    </source>
</evidence>
<gene>
    <name evidence="12" type="primary">LOC112295060</name>
    <name evidence="11" type="ORF">PHYPA_023170</name>
</gene>
<evidence type="ECO:0000256" key="5">
    <source>
        <dbReference type="ARBA" id="ARBA00023002"/>
    </source>
</evidence>
<dbReference type="InterPro" id="IPR022739">
    <property type="entry name" value="Polyphenol_oxidase_cen"/>
</dbReference>
<dbReference type="PaxDb" id="3218-PP1S3_280V6.1"/>
<protein>
    <recommendedName>
        <fullName evidence="9 10">Tyrosinase copper-binding domain-containing protein</fullName>
    </recommendedName>
</protein>
<feature type="signal peptide" evidence="8">
    <location>
        <begin position="1"/>
        <end position="24"/>
    </location>
</feature>
<dbReference type="Pfam" id="PF12142">
    <property type="entry name" value="PPO1_DWL"/>
    <property type="match status" value="1"/>
</dbReference>
<reference evidence="12" key="3">
    <citation type="submission" date="2020-12" db="UniProtKB">
        <authorList>
            <consortium name="EnsemblPlants"/>
        </authorList>
    </citation>
    <scope>IDENTIFICATION</scope>
</reference>
<evidence type="ECO:0000313" key="12">
    <source>
        <dbReference type="EnsemblPlants" id="Pp3c18_15100V3.1"/>
    </source>
</evidence>
<reference evidence="11 13" key="2">
    <citation type="journal article" date="2018" name="Plant J.">
        <title>The Physcomitrella patens chromosome-scale assembly reveals moss genome structure and evolution.</title>
        <authorList>
            <person name="Lang D."/>
            <person name="Ullrich K.K."/>
            <person name="Murat F."/>
            <person name="Fuchs J."/>
            <person name="Jenkins J."/>
            <person name="Haas F.B."/>
            <person name="Piednoel M."/>
            <person name="Gundlach H."/>
            <person name="Van Bel M."/>
            <person name="Meyberg R."/>
            <person name="Vives C."/>
            <person name="Morata J."/>
            <person name="Symeonidi A."/>
            <person name="Hiss M."/>
            <person name="Muchero W."/>
            <person name="Kamisugi Y."/>
            <person name="Saleh O."/>
            <person name="Blanc G."/>
            <person name="Decker E.L."/>
            <person name="van Gessel N."/>
            <person name="Grimwood J."/>
            <person name="Hayes R.D."/>
            <person name="Graham S.W."/>
            <person name="Gunter L.E."/>
            <person name="McDaniel S.F."/>
            <person name="Hoernstein S.N.W."/>
            <person name="Larsson A."/>
            <person name="Li F.W."/>
            <person name="Perroud P.F."/>
            <person name="Phillips J."/>
            <person name="Ranjan P."/>
            <person name="Rokshar D.S."/>
            <person name="Rothfels C.J."/>
            <person name="Schneider L."/>
            <person name="Shu S."/>
            <person name="Stevenson D.W."/>
            <person name="Thummler F."/>
            <person name="Tillich M."/>
            <person name="Villarreal Aguilar J.C."/>
            <person name="Widiez T."/>
            <person name="Wong G.K."/>
            <person name="Wymore A."/>
            <person name="Zhang Y."/>
            <person name="Zimmer A.D."/>
            <person name="Quatrano R.S."/>
            <person name="Mayer K.F.X."/>
            <person name="Goodstein D."/>
            <person name="Casacuberta J.M."/>
            <person name="Vandepoele K."/>
            <person name="Reski R."/>
            <person name="Cuming A.C."/>
            <person name="Tuskan G.A."/>
            <person name="Maumus F."/>
            <person name="Salse J."/>
            <person name="Schmutz J."/>
            <person name="Rensing S.A."/>
        </authorList>
    </citation>
    <scope>NUCLEOTIDE SEQUENCE [LARGE SCALE GENOMIC DNA]</scope>
    <source>
        <strain evidence="12 13">cv. Gransden 2004</strain>
    </source>
</reference>
<organism evidence="11">
    <name type="scientific">Physcomitrium patens</name>
    <name type="common">Spreading-leaved earth moss</name>
    <name type="synonym">Physcomitrella patens</name>
    <dbReference type="NCBI Taxonomy" id="3218"/>
    <lineage>
        <taxon>Eukaryota</taxon>
        <taxon>Viridiplantae</taxon>
        <taxon>Streptophyta</taxon>
        <taxon>Embryophyta</taxon>
        <taxon>Bryophyta</taxon>
        <taxon>Bryophytina</taxon>
        <taxon>Bryopsida</taxon>
        <taxon>Funariidae</taxon>
        <taxon>Funariales</taxon>
        <taxon>Funariaceae</taxon>
        <taxon>Physcomitrium</taxon>
    </lineage>
</organism>
<dbReference type="PROSITE" id="PS00497">
    <property type="entry name" value="TYROSINASE_1"/>
    <property type="match status" value="1"/>
</dbReference>
<dbReference type="Pfam" id="PF12143">
    <property type="entry name" value="PPO1_KFDV"/>
    <property type="match status" value="1"/>
</dbReference>
<comment type="cofactor">
    <cofactor evidence="1">
        <name>Cu(2+)</name>
        <dbReference type="ChEBI" id="CHEBI:29036"/>
    </cofactor>
</comment>
<dbReference type="InterPro" id="IPR002227">
    <property type="entry name" value="Tyrosinase_Cu-bd"/>
</dbReference>
<dbReference type="Gene3D" id="1.10.1280.10">
    <property type="entry name" value="Di-copper center containing domain from catechol oxidase"/>
    <property type="match status" value="1"/>
</dbReference>
<keyword evidence="6" id="KW-0186">Copper</keyword>
<dbReference type="EMBL" id="ABEU02000018">
    <property type="protein sequence ID" value="PNR35270.1"/>
    <property type="molecule type" value="Genomic_DNA"/>
</dbReference>
<dbReference type="Gramene" id="Pp3c18_15100V3.2">
    <property type="protein sequence ID" value="Pp3c18_15100V3.2"/>
    <property type="gene ID" value="Pp3c18_15100"/>
</dbReference>
<feature type="domain" description="Tyrosinase copper-binding" evidence="9">
    <location>
        <begin position="123"/>
        <end position="140"/>
    </location>
</feature>
<dbReference type="GeneID" id="112295060"/>
<keyword evidence="4" id="KW-0883">Thioether bond</keyword>
<dbReference type="OrthoDB" id="534509at2759"/>
<keyword evidence="5" id="KW-0560">Oxidoreductase</keyword>
<dbReference type="STRING" id="3218.A0A2K1J162"/>
<feature type="domain" description="Tyrosinase copper-binding" evidence="10">
    <location>
        <begin position="300"/>
        <end position="311"/>
    </location>
</feature>
<dbReference type="EnsemblPlants" id="Pp3c18_15100V3.2">
    <property type="protein sequence ID" value="Pp3c18_15100V3.2"/>
    <property type="gene ID" value="Pp3c18_15100"/>
</dbReference>
<evidence type="ECO:0000256" key="6">
    <source>
        <dbReference type="ARBA" id="ARBA00023008"/>
    </source>
</evidence>
<feature type="chain" id="PRO_5043158053" description="Tyrosinase copper-binding domain-containing protein" evidence="8">
    <location>
        <begin position="25"/>
        <end position="575"/>
    </location>
</feature>
<evidence type="ECO:0000256" key="7">
    <source>
        <dbReference type="ARBA" id="ARBA00023157"/>
    </source>
</evidence>
<accession>A0A2K1J162</accession>
<dbReference type="SUPFAM" id="SSF48056">
    <property type="entry name" value="Di-copper centre-containing domain"/>
    <property type="match status" value="1"/>
</dbReference>
<dbReference type="Gramene" id="Pp3c18_15100V3.1">
    <property type="protein sequence ID" value="Pp3c18_15100V3.1"/>
    <property type="gene ID" value="Pp3c18_15100"/>
</dbReference>
<dbReference type="AlphaFoldDB" id="A0A2K1J162"/>
<evidence type="ECO:0000313" key="13">
    <source>
        <dbReference type="Proteomes" id="UP000006727"/>
    </source>
</evidence>
<dbReference type="Proteomes" id="UP000006727">
    <property type="component" value="Chromosome 18"/>
</dbReference>
<dbReference type="InterPro" id="IPR022740">
    <property type="entry name" value="Polyphenol_oxidase_C"/>
</dbReference>
<evidence type="ECO:0000259" key="10">
    <source>
        <dbReference type="PROSITE" id="PS00498"/>
    </source>
</evidence>
<dbReference type="RefSeq" id="XP_024401964.1">
    <property type="nucleotide sequence ID" value="XM_024546196.2"/>
</dbReference>
<name>A0A2K1J162_PHYPA</name>
<evidence type="ECO:0000256" key="4">
    <source>
        <dbReference type="ARBA" id="ARBA00022784"/>
    </source>
</evidence>
<dbReference type="GO" id="GO:0046872">
    <property type="term" value="F:metal ion binding"/>
    <property type="evidence" value="ECO:0007669"/>
    <property type="project" value="UniProtKB-KW"/>
</dbReference>
<comment type="similarity">
    <text evidence="2">Belongs to the tyrosinase family.</text>
</comment>
<evidence type="ECO:0000259" key="9">
    <source>
        <dbReference type="PROSITE" id="PS00497"/>
    </source>
</evidence>
<dbReference type="PROSITE" id="PS00498">
    <property type="entry name" value="TYROSINASE_2"/>
    <property type="match status" value="1"/>
</dbReference>
<proteinExistence type="inferred from homology"/>
<dbReference type="GO" id="GO:0004097">
    <property type="term" value="F:catechol oxidase activity"/>
    <property type="evidence" value="ECO:0007669"/>
    <property type="project" value="InterPro"/>
</dbReference>
<dbReference type="PANTHER" id="PTHR11474">
    <property type="entry name" value="TYROSINASE FAMILY MEMBER"/>
    <property type="match status" value="1"/>
</dbReference>
<keyword evidence="13" id="KW-1185">Reference proteome</keyword>
<reference evidence="11 13" key="1">
    <citation type="journal article" date="2008" name="Science">
        <title>The Physcomitrella genome reveals evolutionary insights into the conquest of land by plants.</title>
        <authorList>
            <person name="Rensing S."/>
            <person name="Lang D."/>
            <person name="Zimmer A."/>
            <person name="Terry A."/>
            <person name="Salamov A."/>
            <person name="Shapiro H."/>
            <person name="Nishiyama T."/>
            <person name="Perroud P.-F."/>
            <person name="Lindquist E."/>
            <person name="Kamisugi Y."/>
            <person name="Tanahashi T."/>
            <person name="Sakakibara K."/>
            <person name="Fujita T."/>
            <person name="Oishi K."/>
            <person name="Shin-I T."/>
            <person name="Kuroki Y."/>
            <person name="Toyoda A."/>
            <person name="Suzuki Y."/>
            <person name="Hashimoto A."/>
            <person name="Yamaguchi K."/>
            <person name="Sugano A."/>
            <person name="Kohara Y."/>
            <person name="Fujiyama A."/>
            <person name="Anterola A."/>
            <person name="Aoki S."/>
            <person name="Ashton N."/>
            <person name="Barbazuk W.B."/>
            <person name="Barker E."/>
            <person name="Bennetzen J."/>
            <person name="Bezanilla M."/>
            <person name="Blankenship R."/>
            <person name="Cho S.H."/>
            <person name="Dutcher S."/>
            <person name="Estelle M."/>
            <person name="Fawcett J.A."/>
            <person name="Gundlach H."/>
            <person name="Hanada K."/>
            <person name="Heyl A."/>
            <person name="Hicks K.A."/>
            <person name="Hugh J."/>
            <person name="Lohr M."/>
            <person name="Mayer K."/>
            <person name="Melkozernov A."/>
            <person name="Murata T."/>
            <person name="Nelson D."/>
            <person name="Pils B."/>
            <person name="Prigge M."/>
            <person name="Reiss B."/>
            <person name="Renner T."/>
            <person name="Rombauts S."/>
            <person name="Rushton P."/>
            <person name="Sanderfoot A."/>
            <person name="Schween G."/>
            <person name="Shiu S.-H."/>
            <person name="Stueber K."/>
            <person name="Theodoulou F.L."/>
            <person name="Tu H."/>
            <person name="Van de Peer Y."/>
            <person name="Verrier P.J."/>
            <person name="Waters E."/>
            <person name="Wood A."/>
            <person name="Yang L."/>
            <person name="Cove D."/>
            <person name="Cuming A."/>
            <person name="Hasebe M."/>
            <person name="Lucas S."/>
            <person name="Mishler D.B."/>
            <person name="Reski R."/>
            <person name="Grigoriev I."/>
            <person name="Quatrano R.S."/>
            <person name="Boore J.L."/>
        </authorList>
    </citation>
    <scope>NUCLEOTIDE SEQUENCE [LARGE SCALE GENOMIC DNA]</scope>
    <source>
        <strain evidence="12 13">cv. Gransden 2004</strain>
    </source>
</reference>
<evidence type="ECO:0000256" key="2">
    <source>
        <dbReference type="ARBA" id="ARBA00009928"/>
    </source>
</evidence>
<dbReference type="InterPro" id="IPR050316">
    <property type="entry name" value="Tyrosinase/Hemocyanin"/>
</dbReference>
<evidence type="ECO:0000256" key="8">
    <source>
        <dbReference type="SAM" id="SignalP"/>
    </source>
</evidence>
<dbReference type="PRINTS" id="PR00092">
    <property type="entry name" value="TYROSINASE"/>
</dbReference>
<dbReference type="Pfam" id="PF00264">
    <property type="entry name" value="Tyrosinase"/>
    <property type="match status" value="1"/>
</dbReference>
<dbReference type="KEGG" id="ppp:112295060"/>
<dbReference type="EnsemblPlants" id="Pp3c18_15100V3.1">
    <property type="protein sequence ID" value="Pp3c18_15100V3.1"/>
    <property type="gene ID" value="Pp3c18_15100"/>
</dbReference>
<dbReference type="InterPro" id="IPR008922">
    <property type="entry name" value="Di-copper_centre_dom_sf"/>
</dbReference>
<keyword evidence="3" id="KW-0479">Metal-binding</keyword>
<sequence>MKLICVLLELLVVVVLLMCAQVYGAPFPAPQIRYCSNTTGCCPPPDARVPVDFFFQPGLPMRVRSAAQFVDGKYIAKYRKAYAAMRALPRSDPRSLYAQAQLHCAYCGGAFKYKGSAWGLEIHGGWFFFAWHRAFLYFHERILASLIRDHTFALPFWNWDNQLPIEPLGNIIPCYFDEVDNNPLYSPNRAQCARPPNIVDLAYTGAGLNGECPDMEGLQDSNGEIMRLQMSAETARLFHGNPYRYNTRGGRSPGNMERTPHGNVHVFAGDPLADLRLNPDTQQKYAAYDDMGNLNRAAYDPLFYAHHTNLDRLWDFWIKQGGAHTDFSDPDYLNSKFIFYDEKQNLVSIQVSQVLDLDKLRYKYDDMINPWLMEPPLDPPDEIAPSPSMYVPPPAPPAPPPEMGMMRTIAEAFATEPSPGPTADPTTCSPTFGPDVSRIIRYAPPLRKNGTQFSTTPLTFRVRRLDTTGKGFEVLTFSDLVMDWTEPAQIHAFLFLPNATAASISCPEFFGTFSHIPEAARTRPKDFSMTWTLGLTTRLREIGKLHVRHVVVTLVQIGSEQLIRFQDAIIEIDSS</sequence>
<dbReference type="PANTHER" id="PTHR11474:SF76">
    <property type="entry name" value="SHKT DOMAIN-CONTAINING PROTEIN"/>
    <property type="match status" value="1"/>
</dbReference>
<evidence type="ECO:0000313" key="11">
    <source>
        <dbReference type="EMBL" id="PNR35270.1"/>
    </source>
</evidence>
<dbReference type="OMA" id="GCHTAIH"/>
<keyword evidence="8" id="KW-0732">Signal</keyword>